<feature type="domain" description="Calcineurin-like phosphoesterase" evidence="1">
    <location>
        <begin position="7"/>
        <end position="192"/>
    </location>
</feature>
<keyword evidence="3" id="KW-1185">Reference proteome</keyword>
<dbReference type="CDD" id="cd00144">
    <property type="entry name" value="MPP_PPP_family"/>
    <property type="match status" value="1"/>
</dbReference>
<dbReference type="Gene3D" id="3.60.21.10">
    <property type="match status" value="1"/>
</dbReference>
<name>A0ABT3R844_9HYPH</name>
<dbReference type="Proteomes" id="UP001300261">
    <property type="component" value="Unassembled WGS sequence"/>
</dbReference>
<evidence type="ECO:0000313" key="3">
    <source>
        <dbReference type="Proteomes" id="UP001300261"/>
    </source>
</evidence>
<evidence type="ECO:0000259" key="1">
    <source>
        <dbReference type="Pfam" id="PF00149"/>
    </source>
</evidence>
<reference evidence="2 3" key="1">
    <citation type="journal article" date="2016" name="Int. J. Syst. Evol. Microbiol.">
        <title>Labrenzia salina sp. nov., isolated from the rhizosphere of the halophyte Arthrocnemum macrostachyum.</title>
        <authorList>
            <person name="Camacho M."/>
            <person name="Redondo-Gomez S."/>
            <person name="Rodriguez-Llorente I."/>
            <person name="Rohde M."/>
            <person name="Sproer C."/>
            <person name="Schumann P."/>
            <person name="Klenk H.P."/>
            <person name="Montero-Calasanz M.D.C."/>
        </authorList>
    </citation>
    <scope>NUCLEOTIDE SEQUENCE [LARGE SCALE GENOMIC DNA]</scope>
    <source>
        <strain evidence="2 3">DSM 29163</strain>
    </source>
</reference>
<dbReference type="RefSeq" id="WP_265966098.1">
    <property type="nucleotide sequence ID" value="NZ_JAPEVI010000003.1"/>
</dbReference>
<comment type="caution">
    <text evidence="2">The sequence shown here is derived from an EMBL/GenBank/DDBJ whole genome shotgun (WGS) entry which is preliminary data.</text>
</comment>
<accession>A0ABT3R844</accession>
<dbReference type="EMBL" id="JAPEVI010000003">
    <property type="protein sequence ID" value="MCX2725299.1"/>
    <property type="molecule type" value="Genomic_DNA"/>
</dbReference>
<organism evidence="2 3">
    <name type="scientific">Roseibium salinum</name>
    <dbReference type="NCBI Taxonomy" id="1604349"/>
    <lineage>
        <taxon>Bacteria</taxon>
        <taxon>Pseudomonadati</taxon>
        <taxon>Pseudomonadota</taxon>
        <taxon>Alphaproteobacteria</taxon>
        <taxon>Hyphomicrobiales</taxon>
        <taxon>Stappiaceae</taxon>
        <taxon>Roseibium</taxon>
    </lineage>
</organism>
<dbReference type="InterPro" id="IPR004843">
    <property type="entry name" value="Calcineurin-like_PHP"/>
</dbReference>
<dbReference type="PANTHER" id="PTHR42850:SF4">
    <property type="entry name" value="ZINC-DEPENDENT ENDOPOLYPHOSPHATASE"/>
    <property type="match status" value="1"/>
</dbReference>
<gene>
    <name evidence="2" type="ORF">ON753_23570</name>
</gene>
<dbReference type="PANTHER" id="PTHR42850">
    <property type="entry name" value="METALLOPHOSPHOESTERASE"/>
    <property type="match status" value="1"/>
</dbReference>
<proteinExistence type="predicted"/>
<sequence length="238" mass="26226">MESILYAVGDVHGRADLLDQLHGHIRSHHEVQHPNRPGEIVYLGDYIDRGADSVGVIDRLMSGMDGFQTTCLMGNHEAMLLECLATDDRRVWSTWLANGGDVTVASLGLSLRFGRPDPEKLRAALGAERVSWLKALPYHRQVEPYLFVHAGIAPGVPLEQQYPEDLLWIRSRFLESDADHGYLVVHGHTPGVEPVVRQNRICVDTGATFSGVLTAAVLDGKSPPLFLRAVGRPGWPGR</sequence>
<evidence type="ECO:0000313" key="2">
    <source>
        <dbReference type="EMBL" id="MCX2725299.1"/>
    </source>
</evidence>
<dbReference type="Pfam" id="PF00149">
    <property type="entry name" value="Metallophos"/>
    <property type="match status" value="1"/>
</dbReference>
<dbReference type="InterPro" id="IPR029052">
    <property type="entry name" value="Metallo-depent_PP-like"/>
</dbReference>
<dbReference type="InterPro" id="IPR050126">
    <property type="entry name" value="Ap4A_hydrolase"/>
</dbReference>
<protein>
    <submittedName>
        <fullName evidence="2">Metallophosphoesterase family protein</fullName>
    </submittedName>
</protein>
<dbReference type="SUPFAM" id="SSF56300">
    <property type="entry name" value="Metallo-dependent phosphatases"/>
    <property type="match status" value="1"/>
</dbReference>